<feature type="transmembrane region" description="Helical" evidence="8">
    <location>
        <begin position="47"/>
        <end position="71"/>
    </location>
</feature>
<dbReference type="PROSITE" id="PS50850">
    <property type="entry name" value="MFS"/>
    <property type="match status" value="1"/>
</dbReference>
<feature type="transmembrane region" description="Helical" evidence="8">
    <location>
        <begin position="164"/>
        <end position="183"/>
    </location>
</feature>
<feature type="domain" description="Major facilitator superfamily (MFS) profile" evidence="9">
    <location>
        <begin position="12"/>
        <end position="479"/>
    </location>
</feature>
<reference evidence="10 11" key="1">
    <citation type="submission" date="2020-08" db="EMBL/GenBank/DDBJ databases">
        <title>Sequencing the genomes of 1000 actinobacteria strains.</title>
        <authorList>
            <person name="Klenk H.-P."/>
        </authorList>
    </citation>
    <scope>NUCLEOTIDE SEQUENCE [LARGE SCALE GENOMIC DNA]</scope>
    <source>
        <strain evidence="10 11">DSM 24947</strain>
    </source>
</reference>
<comment type="subcellular location">
    <subcellularLocation>
        <location evidence="1">Cell membrane</location>
        <topology evidence="1">Multi-pass membrane protein</topology>
    </subcellularLocation>
</comment>
<feature type="transmembrane region" description="Helical" evidence="8">
    <location>
        <begin position="103"/>
        <end position="126"/>
    </location>
</feature>
<comment type="caution">
    <text evidence="10">The sequence shown here is derived from an EMBL/GenBank/DDBJ whole genome shotgun (WGS) entry which is preliminary data.</text>
</comment>
<dbReference type="Gene3D" id="1.20.1720.10">
    <property type="entry name" value="Multidrug resistance protein D"/>
    <property type="match status" value="1"/>
</dbReference>
<sequence length="498" mass="51359">MSQSRSASPLTVALTVIVGTVLIGIDMTIVNIAIPQLTRDTGAPLTMIQWVVTGYTLALATVMPATAWAIARFGARRVFLVSICLFTAGSALVAASWSPESLIAFRVVQGVGGGFVMPASMTLALAATPGEQRGRIMAVLGLPVLIGPVLGPVVGGLLLDNLSWRWMFLINVPFGIASLLLGLRNLPKTPKGPALPLDVRGLLLLPPAMALLVLGTSFAGSSLLTAQVLLPVGVGLGLIAFFIWHALRANAPLLDIRVLTRPFTGSAAIVLFLFTSGWGAGMLLVPLYWQVVRGESATTAGLFVAPAGLAAGIAIQISGRLIDRVAPLKVIGTGLTVATVATTALLLLMGTDTPAWMLVALWTTVAVGAGFTIMPMSTVATRALDGPAIPAMATVLGVINYISSAICIAVVSVVLTWQLAARLPDLPGEGIGALLVLDRDEFAVIAPQVAGAVQFALWVPVALMAAALIAASVALRNARAPQKADTSVAESLTSSENA</sequence>
<comment type="similarity">
    <text evidence="2">Belongs to the major facilitator superfamily. EmrB family.</text>
</comment>
<accession>A0A7W7BQJ1</accession>
<feature type="transmembrane region" description="Helical" evidence="8">
    <location>
        <begin position="297"/>
        <end position="318"/>
    </location>
</feature>
<feature type="transmembrane region" description="Helical" evidence="8">
    <location>
        <begin position="78"/>
        <end position="97"/>
    </location>
</feature>
<dbReference type="Pfam" id="PF07690">
    <property type="entry name" value="MFS_1"/>
    <property type="match status" value="1"/>
</dbReference>
<evidence type="ECO:0000313" key="11">
    <source>
        <dbReference type="Proteomes" id="UP000573729"/>
    </source>
</evidence>
<keyword evidence="5 8" id="KW-0812">Transmembrane</keyword>
<keyword evidence="3" id="KW-0813">Transport</keyword>
<evidence type="ECO:0000256" key="8">
    <source>
        <dbReference type="SAM" id="Phobius"/>
    </source>
</evidence>
<feature type="transmembrane region" description="Helical" evidence="8">
    <location>
        <begin position="455"/>
        <end position="475"/>
    </location>
</feature>
<proteinExistence type="inferred from homology"/>
<evidence type="ECO:0000256" key="2">
    <source>
        <dbReference type="ARBA" id="ARBA00008537"/>
    </source>
</evidence>
<feature type="transmembrane region" description="Helical" evidence="8">
    <location>
        <begin position="355"/>
        <end position="374"/>
    </location>
</feature>
<evidence type="ECO:0000256" key="4">
    <source>
        <dbReference type="ARBA" id="ARBA00022475"/>
    </source>
</evidence>
<dbReference type="EMBL" id="JACHMD010000001">
    <property type="protein sequence ID" value="MBB4666930.1"/>
    <property type="molecule type" value="Genomic_DNA"/>
</dbReference>
<keyword evidence="7 8" id="KW-0472">Membrane</keyword>
<dbReference type="Gene3D" id="1.20.1250.20">
    <property type="entry name" value="MFS general substrate transporter like domains"/>
    <property type="match status" value="1"/>
</dbReference>
<evidence type="ECO:0000256" key="1">
    <source>
        <dbReference type="ARBA" id="ARBA00004651"/>
    </source>
</evidence>
<evidence type="ECO:0000256" key="7">
    <source>
        <dbReference type="ARBA" id="ARBA00023136"/>
    </source>
</evidence>
<dbReference type="GO" id="GO:0005886">
    <property type="term" value="C:plasma membrane"/>
    <property type="evidence" value="ECO:0007669"/>
    <property type="project" value="UniProtKB-SubCell"/>
</dbReference>
<evidence type="ECO:0000256" key="3">
    <source>
        <dbReference type="ARBA" id="ARBA00022448"/>
    </source>
</evidence>
<feature type="transmembrane region" description="Helical" evidence="8">
    <location>
        <begin position="203"/>
        <end position="222"/>
    </location>
</feature>
<keyword evidence="4" id="KW-1003">Cell membrane</keyword>
<dbReference type="SUPFAM" id="SSF103473">
    <property type="entry name" value="MFS general substrate transporter"/>
    <property type="match status" value="1"/>
</dbReference>
<feature type="transmembrane region" description="Helical" evidence="8">
    <location>
        <begin position="330"/>
        <end position="349"/>
    </location>
</feature>
<dbReference type="InterPro" id="IPR020846">
    <property type="entry name" value="MFS_dom"/>
</dbReference>
<keyword evidence="11" id="KW-1185">Reference proteome</keyword>
<evidence type="ECO:0000259" key="9">
    <source>
        <dbReference type="PROSITE" id="PS50850"/>
    </source>
</evidence>
<dbReference type="Proteomes" id="UP000573729">
    <property type="component" value="Unassembled WGS sequence"/>
</dbReference>
<dbReference type="NCBIfam" id="TIGR00711">
    <property type="entry name" value="efflux_EmrB"/>
    <property type="match status" value="1"/>
</dbReference>
<feature type="transmembrane region" description="Helical" evidence="8">
    <location>
        <begin position="395"/>
        <end position="417"/>
    </location>
</feature>
<feature type="transmembrane region" description="Helical" evidence="8">
    <location>
        <begin position="12"/>
        <end position="35"/>
    </location>
</feature>
<feature type="transmembrane region" description="Helical" evidence="8">
    <location>
        <begin position="228"/>
        <end position="247"/>
    </location>
</feature>
<protein>
    <submittedName>
        <fullName evidence="10">EmrB/QacA subfamily drug resistance transporter</fullName>
    </submittedName>
</protein>
<dbReference type="RefSeq" id="WP_184216907.1">
    <property type="nucleotide sequence ID" value="NZ_JACHMD010000001.1"/>
</dbReference>
<name>A0A7W7BQJ1_9MICO</name>
<evidence type="ECO:0000256" key="5">
    <source>
        <dbReference type="ARBA" id="ARBA00022692"/>
    </source>
</evidence>
<feature type="transmembrane region" description="Helical" evidence="8">
    <location>
        <begin position="138"/>
        <end position="158"/>
    </location>
</feature>
<dbReference type="InterPro" id="IPR036259">
    <property type="entry name" value="MFS_trans_sf"/>
</dbReference>
<dbReference type="PANTHER" id="PTHR42718">
    <property type="entry name" value="MAJOR FACILITATOR SUPERFAMILY MULTIDRUG TRANSPORTER MFSC"/>
    <property type="match status" value="1"/>
</dbReference>
<feature type="transmembrane region" description="Helical" evidence="8">
    <location>
        <begin position="268"/>
        <end position="291"/>
    </location>
</feature>
<evidence type="ECO:0000256" key="6">
    <source>
        <dbReference type="ARBA" id="ARBA00022989"/>
    </source>
</evidence>
<dbReference type="AlphaFoldDB" id="A0A7W7BQJ1"/>
<keyword evidence="6 8" id="KW-1133">Transmembrane helix</keyword>
<dbReference type="PRINTS" id="PR01036">
    <property type="entry name" value="TCRTETB"/>
</dbReference>
<dbReference type="PANTHER" id="PTHR42718:SF9">
    <property type="entry name" value="MAJOR FACILITATOR SUPERFAMILY MULTIDRUG TRANSPORTER MFSC"/>
    <property type="match status" value="1"/>
</dbReference>
<gene>
    <name evidence="10" type="ORF">BKA24_001639</name>
</gene>
<organism evidence="10 11">
    <name type="scientific">Microbacterium marinum</name>
    <dbReference type="NCBI Taxonomy" id="421115"/>
    <lineage>
        <taxon>Bacteria</taxon>
        <taxon>Bacillati</taxon>
        <taxon>Actinomycetota</taxon>
        <taxon>Actinomycetes</taxon>
        <taxon>Micrococcales</taxon>
        <taxon>Microbacteriaceae</taxon>
        <taxon>Microbacterium</taxon>
    </lineage>
</organism>
<dbReference type="InterPro" id="IPR011701">
    <property type="entry name" value="MFS"/>
</dbReference>
<dbReference type="InterPro" id="IPR004638">
    <property type="entry name" value="EmrB-like"/>
</dbReference>
<dbReference type="GO" id="GO:0022857">
    <property type="term" value="F:transmembrane transporter activity"/>
    <property type="evidence" value="ECO:0007669"/>
    <property type="project" value="InterPro"/>
</dbReference>
<evidence type="ECO:0000313" key="10">
    <source>
        <dbReference type="EMBL" id="MBB4666930.1"/>
    </source>
</evidence>